<dbReference type="InterPro" id="IPR002288">
    <property type="entry name" value="DNA_gyrase_B_C"/>
</dbReference>
<evidence type="ECO:0000256" key="7">
    <source>
        <dbReference type="ARBA" id="ARBA00022842"/>
    </source>
</evidence>
<evidence type="ECO:0000256" key="10">
    <source>
        <dbReference type="ARBA" id="ARBA00023235"/>
    </source>
</evidence>
<dbReference type="GO" id="GO:0005524">
    <property type="term" value="F:ATP binding"/>
    <property type="evidence" value="ECO:0007669"/>
    <property type="project" value="UniProtKB-KW"/>
</dbReference>
<keyword evidence="7" id="KW-0460">Magnesium</keyword>
<dbReference type="PRINTS" id="PR00418">
    <property type="entry name" value="TPI2FAMILY"/>
</dbReference>
<dbReference type="Gene3D" id="3.40.50.670">
    <property type="match status" value="1"/>
</dbReference>
<dbReference type="SMART" id="SM00433">
    <property type="entry name" value="TOP2c"/>
    <property type="match status" value="1"/>
</dbReference>
<dbReference type="OrthoDB" id="9802808at2"/>
<sequence>MVKKHNYDNESLSTLVEKDKVRLRPGVIFGSDGLEGCQHTLMEIVGNSRDEACEGWGNVIEVTRFKDHSIEVKDEGRGIPLEWNPKEQKYNWEIVFTILYGGGKYDNNSGNNYQFSIGLNGLGTAATQFASEYMDVTVFRDEYKYELHFAKGDNVTGTEEGFIKTKCGYEHSGTIIKWKPDLAVFNDINIPLDFFKTSLKRQAIVNKGITFKLYDEESGETFTYLYENGIKDHIRQLSGEKGFTELQYFELETKGRDREDKPEYKVKLEIAFCFNNEVNLLEYYHNSSFLEYGGSPDKAVRNAFVYALDQKLQKEGKYNKDEKKITFQDIGDSLLLIANTYSTITSYENQTKKAITNVFIKDVMTDFLKEKLEIYFIENKLETEKILEQVLINKRSREKAEKTRIDVRKQLSKKIDNISNRVKKFVDCRSKDKNKRELFIVEGDSALGSTKMGRDAEFQAIMPVRGKILNCLKSDYDKIFKNDIIMDLLKVIGCGVEVRSRHLKDLTDFDLSNMSWNKLIICTDADVDGFQIRCLIITMLYVLTPTLIEEGYVYIAESPLYEISDEKGHSYFAYTEGEKAQILKKIKGKFKIQRSKGLGENEPEMMWETTMNPDSRKLVQVTPAEAKATQEAFELFLGDNLPGRKQFIEEHGHKYLDISDVS</sequence>
<reference evidence="14 15" key="1">
    <citation type="submission" date="2016-09" db="EMBL/GenBank/DDBJ databases">
        <title>Genomic analysis reveals versatility of anaerobic energy metabolism of Geosporobacter ferrireducens IRF9 of phylum Firmicutes.</title>
        <authorList>
            <person name="Kim S.-J."/>
        </authorList>
    </citation>
    <scope>NUCLEOTIDE SEQUENCE [LARGE SCALE GENOMIC DNA]</scope>
    <source>
        <strain evidence="14 15">IRF9</strain>
    </source>
</reference>
<evidence type="ECO:0000259" key="11">
    <source>
        <dbReference type="Pfam" id="PF00204"/>
    </source>
</evidence>
<dbReference type="RefSeq" id="WP_069974271.1">
    <property type="nucleotide sequence ID" value="NZ_CP017269.1"/>
</dbReference>
<comment type="similarity">
    <text evidence="2">Belongs to the type II topoisomerase GyrB family.</text>
</comment>
<dbReference type="EC" id="5.6.2.2" evidence="3"/>
<dbReference type="GO" id="GO:0006265">
    <property type="term" value="P:DNA topological change"/>
    <property type="evidence" value="ECO:0007669"/>
    <property type="project" value="InterPro"/>
</dbReference>
<accession>A0A1D8GCR0</accession>
<dbReference type="InterPro" id="IPR001241">
    <property type="entry name" value="Topo_IIA"/>
</dbReference>
<dbReference type="SUPFAM" id="SSF55874">
    <property type="entry name" value="ATPase domain of HSP90 chaperone/DNA topoisomerase II/histidine kinase"/>
    <property type="match status" value="1"/>
</dbReference>
<dbReference type="InterPro" id="IPR013760">
    <property type="entry name" value="Topo_IIA-like_dom_sf"/>
</dbReference>
<dbReference type="AlphaFoldDB" id="A0A1D8GCR0"/>
<keyword evidence="15" id="KW-1185">Reference proteome</keyword>
<dbReference type="GO" id="GO:0046872">
    <property type="term" value="F:metal ion binding"/>
    <property type="evidence" value="ECO:0007669"/>
    <property type="project" value="UniProtKB-KW"/>
</dbReference>
<dbReference type="Pfam" id="PF01751">
    <property type="entry name" value="Toprim"/>
    <property type="match status" value="1"/>
</dbReference>
<gene>
    <name evidence="14" type="ORF">Gferi_03345</name>
</gene>
<dbReference type="SUPFAM" id="SSF54211">
    <property type="entry name" value="Ribosomal protein S5 domain 2-like"/>
    <property type="match status" value="1"/>
</dbReference>
<dbReference type="Proteomes" id="UP000095743">
    <property type="component" value="Chromosome"/>
</dbReference>
<organism evidence="14 15">
    <name type="scientific">Geosporobacter ferrireducens</name>
    <dbReference type="NCBI Taxonomy" id="1424294"/>
    <lineage>
        <taxon>Bacteria</taxon>
        <taxon>Bacillati</taxon>
        <taxon>Bacillota</taxon>
        <taxon>Clostridia</taxon>
        <taxon>Peptostreptococcales</taxon>
        <taxon>Thermotaleaceae</taxon>
        <taxon>Geosporobacter</taxon>
    </lineage>
</organism>
<dbReference type="InterPro" id="IPR036890">
    <property type="entry name" value="HATPase_C_sf"/>
</dbReference>
<dbReference type="CDD" id="cd01030">
    <property type="entry name" value="TOPRIM_TopoIIA_like"/>
    <property type="match status" value="1"/>
</dbReference>
<keyword evidence="9" id="KW-0238">DNA-binding</keyword>
<evidence type="ECO:0000256" key="2">
    <source>
        <dbReference type="ARBA" id="ARBA00010708"/>
    </source>
</evidence>
<proteinExistence type="inferred from homology"/>
<keyword evidence="6" id="KW-0067">ATP-binding</keyword>
<dbReference type="InterPro" id="IPR000565">
    <property type="entry name" value="Topo_IIA_B"/>
</dbReference>
<protein>
    <recommendedName>
        <fullName evidence="3">DNA topoisomerase (ATP-hydrolyzing)</fullName>
        <ecNumber evidence="3">5.6.2.2</ecNumber>
    </recommendedName>
</protein>
<keyword evidence="10 14" id="KW-0413">Isomerase</keyword>
<evidence type="ECO:0000256" key="1">
    <source>
        <dbReference type="ARBA" id="ARBA00000185"/>
    </source>
</evidence>
<feature type="domain" description="DNA topoisomerase type IIA subunit B" evidence="11">
    <location>
        <begin position="229"/>
        <end position="404"/>
    </location>
</feature>
<dbReference type="Pfam" id="PF00986">
    <property type="entry name" value="DNA_gyraseB_C"/>
    <property type="match status" value="1"/>
</dbReference>
<dbReference type="GO" id="GO:0003677">
    <property type="term" value="F:DNA binding"/>
    <property type="evidence" value="ECO:0007669"/>
    <property type="project" value="UniProtKB-KW"/>
</dbReference>
<dbReference type="PRINTS" id="PR01159">
    <property type="entry name" value="DNAGYRASEB"/>
</dbReference>
<dbReference type="Gene3D" id="3.30.230.10">
    <property type="match status" value="1"/>
</dbReference>
<evidence type="ECO:0000313" key="15">
    <source>
        <dbReference type="Proteomes" id="UP000095743"/>
    </source>
</evidence>
<dbReference type="InterPro" id="IPR013506">
    <property type="entry name" value="Topo_IIA_bsu_dom2"/>
</dbReference>
<dbReference type="InterPro" id="IPR014721">
    <property type="entry name" value="Ribsml_uS5_D2-typ_fold_subgr"/>
</dbReference>
<keyword evidence="5" id="KW-0547">Nucleotide-binding</keyword>
<evidence type="ECO:0000313" key="14">
    <source>
        <dbReference type="EMBL" id="AOT68695.1"/>
    </source>
</evidence>
<dbReference type="PANTHER" id="PTHR45866">
    <property type="entry name" value="DNA GYRASE/TOPOISOMERASE SUBUNIT B"/>
    <property type="match status" value="1"/>
</dbReference>
<dbReference type="PROSITE" id="PS00177">
    <property type="entry name" value="TOPOISOMERASE_II"/>
    <property type="match status" value="1"/>
</dbReference>
<evidence type="ECO:0000256" key="8">
    <source>
        <dbReference type="ARBA" id="ARBA00023029"/>
    </source>
</evidence>
<evidence type="ECO:0000256" key="6">
    <source>
        <dbReference type="ARBA" id="ARBA00022840"/>
    </source>
</evidence>
<evidence type="ECO:0000256" key="4">
    <source>
        <dbReference type="ARBA" id="ARBA00022723"/>
    </source>
</evidence>
<dbReference type="SUPFAM" id="SSF56719">
    <property type="entry name" value="Type II DNA topoisomerase"/>
    <property type="match status" value="1"/>
</dbReference>
<comment type="catalytic activity">
    <reaction evidence="1">
        <text>ATP-dependent breakage, passage and rejoining of double-stranded DNA.</text>
        <dbReference type="EC" id="5.6.2.2"/>
    </reaction>
</comment>
<evidence type="ECO:0000259" key="12">
    <source>
        <dbReference type="Pfam" id="PF00986"/>
    </source>
</evidence>
<keyword evidence="8" id="KW-0799">Topoisomerase</keyword>
<dbReference type="PANTHER" id="PTHR45866:SF1">
    <property type="entry name" value="DNA GYRASE SUBUNIT B, MITOCHONDRIAL"/>
    <property type="match status" value="1"/>
</dbReference>
<evidence type="ECO:0000256" key="3">
    <source>
        <dbReference type="ARBA" id="ARBA00012895"/>
    </source>
</evidence>
<dbReference type="GO" id="GO:0034335">
    <property type="term" value="F:DNA negative supercoiling activity"/>
    <property type="evidence" value="ECO:0007669"/>
    <property type="project" value="UniProtKB-ARBA"/>
</dbReference>
<dbReference type="STRING" id="1424294.Gferi_03345"/>
<dbReference type="KEGG" id="gfe:Gferi_03345"/>
<evidence type="ECO:0000256" key="5">
    <source>
        <dbReference type="ARBA" id="ARBA00022741"/>
    </source>
</evidence>
<dbReference type="Gene3D" id="3.30.565.10">
    <property type="entry name" value="Histidine kinase-like ATPase, C-terminal domain"/>
    <property type="match status" value="1"/>
</dbReference>
<dbReference type="InterPro" id="IPR018522">
    <property type="entry name" value="TopoIIA_CS"/>
</dbReference>
<dbReference type="EMBL" id="CP017269">
    <property type="protein sequence ID" value="AOT68695.1"/>
    <property type="molecule type" value="Genomic_DNA"/>
</dbReference>
<evidence type="ECO:0000256" key="9">
    <source>
        <dbReference type="ARBA" id="ARBA00023125"/>
    </source>
</evidence>
<name>A0A1D8GCR0_9FIRM</name>
<dbReference type="Pfam" id="PF00204">
    <property type="entry name" value="DNA_gyraseB"/>
    <property type="match status" value="1"/>
</dbReference>
<evidence type="ECO:0000259" key="13">
    <source>
        <dbReference type="Pfam" id="PF01751"/>
    </source>
</evidence>
<feature type="domain" description="Toprim" evidence="13">
    <location>
        <begin position="437"/>
        <end position="557"/>
    </location>
</feature>
<dbReference type="InterPro" id="IPR013759">
    <property type="entry name" value="Topo_IIA_B_C"/>
</dbReference>
<keyword evidence="4" id="KW-0479">Metal-binding</keyword>
<feature type="domain" description="DNA gyrase B subunit C-terminal" evidence="12">
    <location>
        <begin position="588"/>
        <end position="649"/>
    </location>
</feature>
<dbReference type="InterPro" id="IPR006171">
    <property type="entry name" value="TOPRIM_dom"/>
</dbReference>
<dbReference type="InterPro" id="IPR020568">
    <property type="entry name" value="Ribosomal_Su5_D2-typ_SF"/>
</dbReference>